<keyword evidence="3" id="KW-1185">Reference proteome</keyword>
<evidence type="ECO:0000313" key="3">
    <source>
        <dbReference type="Proteomes" id="UP000237105"/>
    </source>
</evidence>
<dbReference type="EMBL" id="JXTB01000536">
    <property type="protein sequence ID" value="PON37302.1"/>
    <property type="molecule type" value="Genomic_DNA"/>
</dbReference>
<name>A0A2P5ALA5_PARAD</name>
<organism evidence="2 3">
    <name type="scientific">Parasponia andersonii</name>
    <name type="common">Sponia andersonii</name>
    <dbReference type="NCBI Taxonomy" id="3476"/>
    <lineage>
        <taxon>Eukaryota</taxon>
        <taxon>Viridiplantae</taxon>
        <taxon>Streptophyta</taxon>
        <taxon>Embryophyta</taxon>
        <taxon>Tracheophyta</taxon>
        <taxon>Spermatophyta</taxon>
        <taxon>Magnoliopsida</taxon>
        <taxon>eudicotyledons</taxon>
        <taxon>Gunneridae</taxon>
        <taxon>Pentapetalae</taxon>
        <taxon>rosids</taxon>
        <taxon>fabids</taxon>
        <taxon>Rosales</taxon>
        <taxon>Cannabaceae</taxon>
        <taxon>Parasponia</taxon>
    </lineage>
</organism>
<sequence>MARSGRGWGQTARAEAGDPVVDGVERARPLTKFSIDYFQSTITDELLLSVRSCYEIPDNIHLIFLGYGDPDLPDIAESEWMTGLHWALGNVQALGLARHYPAYTQHYGWSATKGWPPYPNRVPTEAAMVTQYKDLDFSFLEEQNLVSTPDVHEKNRPKPLPTSKPAKVVTTPLTDQIPLAPPA</sequence>
<evidence type="ECO:0000256" key="1">
    <source>
        <dbReference type="SAM" id="MobiDB-lite"/>
    </source>
</evidence>
<proteinExistence type="predicted"/>
<feature type="region of interest" description="Disordered" evidence="1">
    <location>
        <begin position="148"/>
        <end position="183"/>
    </location>
</feature>
<comment type="caution">
    <text evidence="2">The sequence shown here is derived from an EMBL/GenBank/DDBJ whole genome shotgun (WGS) entry which is preliminary data.</text>
</comment>
<gene>
    <name evidence="2" type="ORF">PanWU01x14_321490</name>
</gene>
<dbReference type="AlphaFoldDB" id="A0A2P5ALA5"/>
<reference evidence="3" key="1">
    <citation type="submission" date="2016-06" db="EMBL/GenBank/DDBJ databases">
        <title>Parallel loss of symbiosis genes in relatives of nitrogen-fixing non-legume Parasponia.</title>
        <authorList>
            <person name="Van Velzen R."/>
            <person name="Holmer R."/>
            <person name="Bu F."/>
            <person name="Rutten L."/>
            <person name="Van Zeijl A."/>
            <person name="Liu W."/>
            <person name="Santuari L."/>
            <person name="Cao Q."/>
            <person name="Sharma T."/>
            <person name="Shen D."/>
            <person name="Roswanjaya Y."/>
            <person name="Wardhani T."/>
            <person name="Kalhor M.S."/>
            <person name="Jansen J."/>
            <person name="Van den Hoogen J."/>
            <person name="Gungor B."/>
            <person name="Hartog M."/>
            <person name="Hontelez J."/>
            <person name="Verver J."/>
            <person name="Yang W.-C."/>
            <person name="Schijlen E."/>
            <person name="Repin R."/>
            <person name="Schilthuizen M."/>
            <person name="Schranz E."/>
            <person name="Heidstra R."/>
            <person name="Miyata K."/>
            <person name="Fedorova E."/>
            <person name="Kohlen W."/>
            <person name="Bisseling T."/>
            <person name="Smit S."/>
            <person name="Geurts R."/>
        </authorList>
    </citation>
    <scope>NUCLEOTIDE SEQUENCE [LARGE SCALE GENOMIC DNA]</scope>
    <source>
        <strain evidence="3">cv. WU1-14</strain>
    </source>
</reference>
<protein>
    <submittedName>
        <fullName evidence="2">Uncharacterized protein</fullName>
    </submittedName>
</protein>
<evidence type="ECO:0000313" key="2">
    <source>
        <dbReference type="EMBL" id="PON37302.1"/>
    </source>
</evidence>
<dbReference type="OrthoDB" id="10629835at2759"/>
<dbReference type="Proteomes" id="UP000237105">
    <property type="component" value="Unassembled WGS sequence"/>
</dbReference>
<accession>A0A2P5ALA5</accession>